<organism evidence="1">
    <name type="scientific">Oikopleura dioica</name>
    <name type="common">Tunicate</name>
    <dbReference type="NCBI Taxonomy" id="34765"/>
    <lineage>
        <taxon>Eukaryota</taxon>
        <taxon>Metazoa</taxon>
        <taxon>Chordata</taxon>
        <taxon>Tunicata</taxon>
        <taxon>Appendicularia</taxon>
        <taxon>Copelata</taxon>
        <taxon>Oikopleuridae</taxon>
        <taxon>Oikopleura</taxon>
    </lineage>
</organism>
<dbReference type="InParanoid" id="E4WTI3"/>
<keyword evidence="2" id="KW-1185">Reference proteome</keyword>
<accession>E4WTI3</accession>
<name>E4WTI3_OIKDI</name>
<sequence length="1136" mass="132822">MQTCEDPSVTPFLADAVTWTREYAKLWDQISFLPFSPDNTWDLILLKHGQEDVGIGMLANEKARPKAAVMVNELRTRYILTKVQLPLKNRVFPVFIRKEALFENVLRYLDCFIAWVDRDLFVYPKKLLSLEESVSYRSLNIRGKTFDTLVKDYGPDGKKYPVFEIVYKEGRYSGGELDSKTRKIEEILRDWFKINKSGKYEIVQPRNGEMMSLETAREVITTWEKLAGATSVQPAGKVKDDITKIVNLDDIIEAWDYFQTFDEPEKTLDHFRRTWAYTIMRKLEKDPQDWVSELEMQTAMTSRGSSIRTAKNQETRTILQPMADFLGISRATSREYFATWACECRMVYQVIKDWTFKIKFQNKVPMDTLLMDKPWDFLKLPGIEIYERGPIESNAMNFLKGKKMDLALLTDIDPVTIHALDTSPNYRNIKGQKAVLDSMVKSKEMSPKLKRWIREIIEGLLANDLDAVMKYWELLIRKMKEAKGSKNNLLKNLVAEPNEGPQRNTVNNILELMDQDEITDVATWLRKWTFMFGNKNGQVRMKEWNMVAKVIDNDVNTRDIFGNIFKLPCQKLFKHRHDLGYCLIRDCREPSGNFPFCYSHALILAFILEENDFARMAYDLSEQPNKVYAGERYKVVSMFFPAKVRTHLFKMIMKIRNGETQGASLYLAAIAGARLFTGVERTWFDESFKNNENLMTTLGKLEEEYSVIAKDDKTWTTVQRQNEGLAIMFPLIGVDDSRRDYENPVFAKIENGEVQMFLNYEELDQSVGKTWSIIKEKTGQTIRQIVADFTVRTQLRQRQMETWSEIEYLDDLQQKLPGVRIMVITERESYFLRLKNFQTRKVNEGKRRNQAPQRGVVILGAGNYAGLQVFQKCDGEKEELVRCFRPQKKDMEENLVFPPIGENDWEDLKFLVHFALQEKTTKRVDPENILGLSIWNQEIGSNPVTEETFKKVMEISALAMDVSDRRRLFTWYIFEADIWVEEDKAYQGMSFKAKDKAADLVKGWNQRNGVSIALHQENPLVAATTWMKVLRRQHGRYFLFMSNLGETAQYNMRVDDRFNLTIVRELRAEWHKYFRRFTNRGGVTPQQAKEILTELLIKRTFNKDFRDRNQKPGYLPLQTLAKDQNQMARARRANRL</sequence>
<protein>
    <submittedName>
        <fullName evidence="1">Uncharacterized protein</fullName>
    </submittedName>
</protein>
<evidence type="ECO:0000313" key="1">
    <source>
        <dbReference type="EMBL" id="CBY07152.1"/>
    </source>
</evidence>
<proteinExistence type="predicted"/>
<reference evidence="1" key="1">
    <citation type="journal article" date="2010" name="Science">
        <title>Plasticity of animal genome architecture unmasked by rapid evolution of a pelagic tunicate.</title>
        <authorList>
            <person name="Denoeud F."/>
            <person name="Henriet S."/>
            <person name="Mungpakdee S."/>
            <person name="Aury J.M."/>
            <person name="Da Silva C."/>
            <person name="Brinkmann H."/>
            <person name="Mikhaleva J."/>
            <person name="Olsen L.C."/>
            <person name="Jubin C."/>
            <person name="Canestro C."/>
            <person name="Bouquet J.M."/>
            <person name="Danks G."/>
            <person name="Poulain J."/>
            <person name="Campsteijn C."/>
            <person name="Adamski M."/>
            <person name="Cross I."/>
            <person name="Yadetie F."/>
            <person name="Muffato M."/>
            <person name="Louis A."/>
            <person name="Butcher S."/>
            <person name="Tsagkogeorga G."/>
            <person name="Konrad A."/>
            <person name="Singh S."/>
            <person name="Jensen M.F."/>
            <person name="Cong E.H."/>
            <person name="Eikeseth-Otteraa H."/>
            <person name="Noel B."/>
            <person name="Anthouard V."/>
            <person name="Porcel B.M."/>
            <person name="Kachouri-Lafond R."/>
            <person name="Nishino A."/>
            <person name="Ugolini M."/>
            <person name="Chourrout P."/>
            <person name="Nishida H."/>
            <person name="Aasland R."/>
            <person name="Huzurbazar S."/>
            <person name="Westhof E."/>
            <person name="Delsuc F."/>
            <person name="Lehrach H."/>
            <person name="Reinhardt R."/>
            <person name="Weissenbach J."/>
            <person name="Roy S.W."/>
            <person name="Artiguenave F."/>
            <person name="Postlethwait J.H."/>
            <person name="Manak J.R."/>
            <person name="Thompson E.M."/>
            <person name="Jaillon O."/>
            <person name="Du Pasquier L."/>
            <person name="Boudinot P."/>
            <person name="Liberles D.A."/>
            <person name="Volff J.N."/>
            <person name="Philippe H."/>
            <person name="Lenhard B."/>
            <person name="Roest Crollius H."/>
            <person name="Wincker P."/>
            <person name="Chourrout D."/>
        </authorList>
    </citation>
    <scope>NUCLEOTIDE SEQUENCE [LARGE SCALE GENOMIC DNA]</scope>
</reference>
<dbReference type="EMBL" id="FN653016">
    <property type="protein sequence ID" value="CBY07152.1"/>
    <property type="molecule type" value="Genomic_DNA"/>
</dbReference>
<evidence type="ECO:0000313" key="2">
    <source>
        <dbReference type="Proteomes" id="UP000001307"/>
    </source>
</evidence>
<dbReference type="AlphaFoldDB" id="E4WTI3"/>
<gene>
    <name evidence="1" type="ORF">GSOID_T00006239001</name>
</gene>
<dbReference type="Proteomes" id="UP000001307">
    <property type="component" value="Unassembled WGS sequence"/>
</dbReference>